<name>A0A0G1HFR0_9BACT</name>
<dbReference type="AlphaFoldDB" id="A0A0G1HFR0"/>
<proteinExistence type="predicted"/>
<dbReference type="Pfam" id="PF13365">
    <property type="entry name" value="Trypsin_2"/>
    <property type="match status" value="1"/>
</dbReference>
<accession>A0A0G1HFR0</accession>
<evidence type="ECO:0000313" key="3">
    <source>
        <dbReference type="Proteomes" id="UP000033861"/>
    </source>
</evidence>
<keyword evidence="1" id="KW-1133">Transmembrane helix</keyword>
<dbReference type="InterPro" id="IPR009003">
    <property type="entry name" value="Peptidase_S1_PA"/>
</dbReference>
<dbReference type="Gene3D" id="2.40.10.10">
    <property type="entry name" value="Trypsin-like serine proteases"/>
    <property type="match status" value="1"/>
</dbReference>
<dbReference type="Proteomes" id="UP000033861">
    <property type="component" value="Unassembled WGS sequence"/>
</dbReference>
<evidence type="ECO:0000313" key="2">
    <source>
        <dbReference type="EMBL" id="KKT46141.1"/>
    </source>
</evidence>
<feature type="transmembrane region" description="Helical" evidence="1">
    <location>
        <begin position="586"/>
        <end position="608"/>
    </location>
</feature>
<organism evidence="2 3">
    <name type="scientific">Candidatus Collierbacteria bacterium GW2011_GWF2_44_15</name>
    <dbReference type="NCBI Taxonomy" id="1618404"/>
    <lineage>
        <taxon>Bacteria</taxon>
        <taxon>Candidatus Collieribacteriota</taxon>
    </lineage>
</organism>
<dbReference type="STRING" id="1618404.UW35_C0021G0006"/>
<dbReference type="SUPFAM" id="SSF50494">
    <property type="entry name" value="Trypsin-like serine proteases"/>
    <property type="match status" value="1"/>
</dbReference>
<gene>
    <name evidence="2" type="ORF">UW35_C0021G0006</name>
</gene>
<evidence type="ECO:0000256" key="1">
    <source>
        <dbReference type="SAM" id="Phobius"/>
    </source>
</evidence>
<dbReference type="PANTHER" id="PTHR43019:SF62">
    <property type="entry name" value="SERINE ENDOPROTEASE DEGS"/>
    <property type="match status" value="1"/>
</dbReference>
<keyword evidence="1" id="KW-0812">Transmembrane</keyword>
<dbReference type="PANTHER" id="PTHR43019">
    <property type="entry name" value="SERINE ENDOPROTEASE DEGS"/>
    <property type="match status" value="1"/>
</dbReference>
<reference evidence="2 3" key="1">
    <citation type="journal article" date="2015" name="Nature">
        <title>rRNA introns, odd ribosomes, and small enigmatic genomes across a large radiation of phyla.</title>
        <authorList>
            <person name="Brown C.T."/>
            <person name="Hug L.A."/>
            <person name="Thomas B.C."/>
            <person name="Sharon I."/>
            <person name="Castelle C.J."/>
            <person name="Singh A."/>
            <person name="Wilkins M.J."/>
            <person name="Williams K.H."/>
            <person name="Banfield J.F."/>
        </authorList>
    </citation>
    <scope>NUCLEOTIDE SEQUENCE [LARGE SCALE GENOMIC DNA]</scope>
</reference>
<protein>
    <submittedName>
        <fullName evidence="2">Peptidase S46</fullName>
    </submittedName>
</protein>
<dbReference type="Gene3D" id="2.40.10.120">
    <property type="match status" value="1"/>
</dbReference>
<comment type="caution">
    <text evidence="2">The sequence shown here is derived from an EMBL/GenBank/DDBJ whole genome shotgun (WGS) entry which is preliminary data.</text>
</comment>
<dbReference type="InterPro" id="IPR043504">
    <property type="entry name" value="Peptidase_S1_PA_chymotrypsin"/>
</dbReference>
<dbReference type="EMBL" id="LCHZ01000021">
    <property type="protein sequence ID" value="KKT46141.1"/>
    <property type="molecule type" value="Genomic_DNA"/>
</dbReference>
<keyword evidence="1" id="KW-0472">Membrane</keyword>
<sequence length="629" mass="68193">MTPRRGLIGLFIFLFLIAGVALATFTIDEQRDLSSRASTLRPTLPQTAIDEISLLPNESVWDGSKLGLLNVKFDHSLWLSPENTDTVFIHRQEHISVRLGLSNELTQARLSSVLGRDFIQKRQLGAVKTSVQGWRVVGFIFDFYGEEKQILFWQGPANTSALVVSPLNSSIFDVENLLRGLVVPTNVKGATTLDDSAKLAALIRPSVVMIATSYCAGIKIGSLPGTNISDKSYPFCLAASGSGFFVNSDGYIATNGHVVKIADNSAVIAAVTTGQVDNLLIDFTQDYLKQSGVEIGREMVVQRVEETKSKKESLLQLAGAFIKLKESDLLKIENARGQYYVQAGTTPLAISQTGVNIGQDILEATLVDYDYQELDPVKGFSSSDVALIKVEGKNFPALPLGDLNMVVVGSSIQVFGFPGVVSGNKSLLLDVSAVAEPTVTRGIVSAIKKAKGDQRNLLQTDATVNHGNSGGPGVDSQGKVIGIATYGLIPEEGSGNYNFLRDVADLKALMEKNNVANVTGDTYKYWKQGLESFWLSYFQYAESDLQKVKEIYPIHPTVDKYLGEIKGQVGTPEDITPLIPRTQRRLYMSISGIAMALSLLFTIILLVVDKVAPKRPPVFPTTPPAPSTV</sequence>